<organism evidence="1 2">
    <name type="scientific">Camellia lanceoleosa</name>
    <dbReference type="NCBI Taxonomy" id="1840588"/>
    <lineage>
        <taxon>Eukaryota</taxon>
        <taxon>Viridiplantae</taxon>
        <taxon>Streptophyta</taxon>
        <taxon>Embryophyta</taxon>
        <taxon>Tracheophyta</taxon>
        <taxon>Spermatophyta</taxon>
        <taxon>Magnoliopsida</taxon>
        <taxon>eudicotyledons</taxon>
        <taxon>Gunneridae</taxon>
        <taxon>Pentapetalae</taxon>
        <taxon>asterids</taxon>
        <taxon>Ericales</taxon>
        <taxon>Theaceae</taxon>
        <taxon>Camellia</taxon>
    </lineage>
</organism>
<evidence type="ECO:0000313" key="1">
    <source>
        <dbReference type="EMBL" id="KAI8024413.1"/>
    </source>
</evidence>
<gene>
    <name evidence="1" type="ORF">LOK49_LG03G01966</name>
</gene>
<accession>A0ACC0IGG8</accession>
<name>A0ACC0IGG8_9ERIC</name>
<comment type="caution">
    <text evidence="1">The sequence shown here is derived from an EMBL/GenBank/DDBJ whole genome shotgun (WGS) entry which is preliminary data.</text>
</comment>
<reference evidence="1 2" key="1">
    <citation type="journal article" date="2022" name="Plant J.">
        <title>Chromosome-level genome of Camellia lanceoleosa provides a valuable resource for understanding genome evolution and self-incompatibility.</title>
        <authorList>
            <person name="Gong W."/>
            <person name="Xiao S."/>
            <person name="Wang L."/>
            <person name="Liao Z."/>
            <person name="Chang Y."/>
            <person name="Mo W."/>
            <person name="Hu G."/>
            <person name="Li W."/>
            <person name="Zhao G."/>
            <person name="Zhu H."/>
            <person name="Hu X."/>
            <person name="Ji K."/>
            <person name="Xiang X."/>
            <person name="Song Q."/>
            <person name="Yuan D."/>
            <person name="Jin S."/>
            <person name="Zhang L."/>
        </authorList>
    </citation>
    <scope>NUCLEOTIDE SEQUENCE [LARGE SCALE GENOMIC DNA]</scope>
    <source>
        <strain evidence="1">SQ_2022a</strain>
    </source>
</reference>
<proteinExistence type="predicted"/>
<protein>
    <submittedName>
        <fullName evidence="1">Uncharacterized protein</fullName>
    </submittedName>
</protein>
<evidence type="ECO:0000313" key="2">
    <source>
        <dbReference type="Proteomes" id="UP001060215"/>
    </source>
</evidence>
<keyword evidence="2" id="KW-1185">Reference proteome</keyword>
<sequence length="294" mass="33432">MDDKYLVLEQIGRGAYGTVHRAFDCVTSKTVAMKAIPFRNNIVGIPSSVIRETSLLKDMEHENIVRLLDVQHHRNKICVVLEYLEFNLWEFMRKFPSTAKDPQIIKYILLQILHGVAYCHSQKIIHRDLKPQNLLIDRNKILKIADFGLSRAVDVPLKIYTKKVATLHYMAPEILFGAGQYSEPVDIWAVGCIFGEMVRHRHMFNGCSETNLLVNIFRLLGTPNEETWPGVTSLCPFIAKIVQSPPQDLAEEVRGLEPAGVDLLSKMLCLDAGKRITARDALKHAYFRDVQNPP</sequence>
<dbReference type="EMBL" id="CM045763">
    <property type="protein sequence ID" value="KAI8024413.1"/>
    <property type="molecule type" value="Genomic_DNA"/>
</dbReference>
<dbReference type="Proteomes" id="UP001060215">
    <property type="component" value="Chromosome 6"/>
</dbReference>